<gene>
    <name evidence="2" type="ORF">FF011L_38890</name>
</gene>
<protein>
    <submittedName>
        <fullName evidence="2">Uncharacterized protein</fullName>
    </submittedName>
</protein>
<proteinExistence type="predicted"/>
<feature type="region of interest" description="Disordered" evidence="1">
    <location>
        <begin position="1"/>
        <end position="49"/>
    </location>
</feature>
<dbReference type="KEGG" id="rml:FF011L_38890"/>
<dbReference type="AlphaFoldDB" id="A0A517MJN0"/>
<feature type="compositionally biased region" description="Basic residues" evidence="1">
    <location>
        <begin position="10"/>
        <end position="23"/>
    </location>
</feature>
<name>A0A517MJN0_9BACT</name>
<evidence type="ECO:0000313" key="3">
    <source>
        <dbReference type="Proteomes" id="UP000320672"/>
    </source>
</evidence>
<keyword evidence="3" id="KW-1185">Reference proteome</keyword>
<dbReference type="EMBL" id="CP036262">
    <property type="protein sequence ID" value="QDS95105.1"/>
    <property type="molecule type" value="Genomic_DNA"/>
</dbReference>
<organism evidence="2 3">
    <name type="scientific">Roseimaritima multifibrata</name>
    <dbReference type="NCBI Taxonomy" id="1930274"/>
    <lineage>
        <taxon>Bacteria</taxon>
        <taxon>Pseudomonadati</taxon>
        <taxon>Planctomycetota</taxon>
        <taxon>Planctomycetia</taxon>
        <taxon>Pirellulales</taxon>
        <taxon>Pirellulaceae</taxon>
        <taxon>Roseimaritima</taxon>
    </lineage>
</organism>
<reference evidence="2 3" key="1">
    <citation type="submission" date="2019-02" db="EMBL/GenBank/DDBJ databases">
        <title>Deep-cultivation of Planctomycetes and their phenomic and genomic characterization uncovers novel biology.</title>
        <authorList>
            <person name="Wiegand S."/>
            <person name="Jogler M."/>
            <person name="Boedeker C."/>
            <person name="Pinto D."/>
            <person name="Vollmers J."/>
            <person name="Rivas-Marin E."/>
            <person name="Kohn T."/>
            <person name="Peeters S.H."/>
            <person name="Heuer A."/>
            <person name="Rast P."/>
            <person name="Oberbeckmann S."/>
            <person name="Bunk B."/>
            <person name="Jeske O."/>
            <person name="Meyerdierks A."/>
            <person name="Storesund J.E."/>
            <person name="Kallscheuer N."/>
            <person name="Luecker S."/>
            <person name="Lage O.M."/>
            <person name="Pohl T."/>
            <person name="Merkel B.J."/>
            <person name="Hornburger P."/>
            <person name="Mueller R.-W."/>
            <person name="Bruemmer F."/>
            <person name="Labrenz M."/>
            <person name="Spormann A.M."/>
            <person name="Op den Camp H."/>
            <person name="Overmann J."/>
            <person name="Amann R."/>
            <person name="Jetten M.S.M."/>
            <person name="Mascher T."/>
            <person name="Medema M.H."/>
            <person name="Devos D.P."/>
            <person name="Kaster A.-K."/>
            <person name="Ovreas L."/>
            <person name="Rohde M."/>
            <person name="Galperin M.Y."/>
            <person name="Jogler C."/>
        </authorList>
    </citation>
    <scope>NUCLEOTIDE SEQUENCE [LARGE SCALE GENOMIC DNA]</scope>
    <source>
        <strain evidence="2 3">FF011L</strain>
    </source>
</reference>
<dbReference type="Proteomes" id="UP000320672">
    <property type="component" value="Chromosome"/>
</dbReference>
<evidence type="ECO:0000313" key="2">
    <source>
        <dbReference type="EMBL" id="QDS95105.1"/>
    </source>
</evidence>
<sequence>MTTAKDAKHAKVRTTTTTHRKRASCLNPVTIRGSNGSTAINEDAANPKPTVSTICPDQDVAAERILHPTNVGGDRTAIGDIAFPNRRRRLGAPPVLATVLMHNE</sequence>
<evidence type="ECO:0000256" key="1">
    <source>
        <dbReference type="SAM" id="MobiDB-lite"/>
    </source>
</evidence>
<accession>A0A517MJN0</accession>